<dbReference type="EMBL" id="KV425584">
    <property type="protein sequence ID" value="KZT23561.1"/>
    <property type="molecule type" value="Genomic_DNA"/>
</dbReference>
<name>A0A165RB58_9AGAM</name>
<keyword evidence="4" id="KW-0812">Transmembrane</keyword>
<sequence length="202" mass="22991">MFCQRTRYSHPPKLLYALSCAILFACITLNLFVNWGWVNTRTAHIYSYLGDDFPETFAIGPLSQASIFIENTVHYQINTSDATSEWQTLFPTGGGYVHLGPRQRPFLLSMYHQLYCLRLLKNTIATSSSGRMTDQLEQEHRCLNYLRQAILCEPSLRLEPESQRIEDLGLPSGVDGLGLEHNECKDWSTVFNAVGANQKIRV</sequence>
<evidence type="ECO:0000256" key="3">
    <source>
        <dbReference type="ARBA" id="ARBA00035112"/>
    </source>
</evidence>
<dbReference type="AlphaFoldDB" id="A0A165RB58"/>
<dbReference type="Pfam" id="PF11807">
    <property type="entry name" value="UstYa"/>
    <property type="match status" value="1"/>
</dbReference>
<dbReference type="InterPro" id="IPR021765">
    <property type="entry name" value="UstYa-like"/>
</dbReference>
<comment type="pathway">
    <text evidence="1">Mycotoxin biosynthesis.</text>
</comment>
<feature type="transmembrane region" description="Helical" evidence="4">
    <location>
        <begin position="14"/>
        <end position="37"/>
    </location>
</feature>
<evidence type="ECO:0000256" key="1">
    <source>
        <dbReference type="ARBA" id="ARBA00004685"/>
    </source>
</evidence>
<comment type="similarity">
    <text evidence="3">Belongs to the ustYa family.</text>
</comment>
<evidence type="ECO:0000313" key="6">
    <source>
        <dbReference type="Proteomes" id="UP000076761"/>
    </source>
</evidence>
<gene>
    <name evidence="5" type="ORF">NEOLEDRAFT_1170688</name>
</gene>
<keyword evidence="4" id="KW-0472">Membrane</keyword>
<protein>
    <submittedName>
        <fullName evidence="5">Uncharacterized protein</fullName>
    </submittedName>
</protein>
<dbReference type="PANTHER" id="PTHR33365">
    <property type="entry name" value="YALI0B05434P"/>
    <property type="match status" value="1"/>
</dbReference>
<dbReference type="OrthoDB" id="3687641at2759"/>
<proteinExistence type="inferred from homology"/>
<evidence type="ECO:0000256" key="4">
    <source>
        <dbReference type="SAM" id="Phobius"/>
    </source>
</evidence>
<dbReference type="PROSITE" id="PS51257">
    <property type="entry name" value="PROKAR_LIPOPROTEIN"/>
    <property type="match status" value="1"/>
</dbReference>
<dbReference type="Proteomes" id="UP000076761">
    <property type="component" value="Unassembled WGS sequence"/>
</dbReference>
<dbReference type="STRING" id="1314782.A0A165RB58"/>
<accession>A0A165RB58</accession>
<dbReference type="GO" id="GO:0043386">
    <property type="term" value="P:mycotoxin biosynthetic process"/>
    <property type="evidence" value="ECO:0007669"/>
    <property type="project" value="InterPro"/>
</dbReference>
<dbReference type="InParanoid" id="A0A165RB58"/>
<evidence type="ECO:0000313" key="5">
    <source>
        <dbReference type="EMBL" id="KZT23561.1"/>
    </source>
</evidence>
<dbReference type="GO" id="GO:0016491">
    <property type="term" value="F:oxidoreductase activity"/>
    <property type="evidence" value="ECO:0007669"/>
    <property type="project" value="UniProtKB-KW"/>
</dbReference>
<reference evidence="5 6" key="1">
    <citation type="journal article" date="2016" name="Mol. Biol. Evol.">
        <title>Comparative Genomics of Early-Diverging Mushroom-Forming Fungi Provides Insights into the Origins of Lignocellulose Decay Capabilities.</title>
        <authorList>
            <person name="Nagy L.G."/>
            <person name="Riley R."/>
            <person name="Tritt A."/>
            <person name="Adam C."/>
            <person name="Daum C."/>
            <person name="Floudas D."/>
            <person name="Sun H."/>
            <person name="Yadav J.S."/>
            <person name="Pangilinan J."/>
            <person name="Larsson K.H."/>
            <person name="Matsuura K."/>
            <person name="Barry K."/>
            <person name="Labutti K."/>
            <person name="Kuo R."/>
            <person name="Ohm R.A."/>
            <person name="Bhattacharya S.S."/>
            <person name="Shirouzu T."/>
            <person name="Yoshinaga Y."/>
            <person name="Martin F.M."/>
            <person name="Grigoriev I.V."/>
            <person name="Hibbett D.S."/>
        </authorList>
    </citation>
    <scope>NUCLEOTIDE SEQUENCE [LARGE SCALE GENOMIC DNA]</scope>
    <source>
        <strain evidence="5 6">HHB14362 ss-1</strain>
    </source>
</reference>
<keyword evidence="6" id="KW-1185">Reference proteome</keyword>
<organism evidence="5 6">
    <name type="scientific">Neolentinus lepideus HHB14362 ss-1</name>
    <dbReference type="NCBI Taxonomy" id="1314782"/>
    <lineage>
        <taxon>Eukaryota</taxon>
        <taxon>Fungi</taxon>
        <taxon>Dikarya</taxon>
        <taxon>Basidiomycota</taxon>
        <taxon>Agaricomycotina</taxon>
        <taxon>Agaricomycetes</taxon>
        <taxon>Gloeophyllales</taxon>
        <taxon>Gloeophyllaceae</taxon>
        <taxon>Neolentinus</taxon>
    </lineage>
</organism>
<keyword evidence="4" id="KW-1133">Transmembrane helix</keyword>
<dbReference type="PANTHER" id="PTHR33365:SF11">
    <property type="entry name" value="TAT PATHWAY SIGNAL SEQUENCE"/>
    <property type="match status" value="1"/>
</dbReference>
<keyword evidence="2" id="KW-0560">Oxidoreductase</keyword>
<evidence type="ECO:0000256" key="2">
    <source>
        <dbReference type="ARBA" id="ARBA00023002"/>
    </source>
</evidence>